<dbReference type="InterPro" id="IPR036397">
    <property type="entry name" value="RNaseH_sf"/>
</dbReference>
<protein>
    <recommendedName>
        <fullName evidence="3">Piwi domain-containing protein</fullName>
    </recommendedName>
</protein>
<evidence type="ECO:0000313" key="1">
    <source>
        <dbReference type="EnsemblPlants" id="AET2Gv20484500.7"/>
    </source>
</evidence>
<dbReference type="EnsemblPlants" id="AET2Gv20484500.7">
    <property type="protein sequence ID" value="AET2Gv20484500.7"/>
    <property type="gene ID" value="AET2Gv20484500"/>
</dbReference>
<dbReference type="EnsemblPlants" id="AET2Gv20484500.5">
    <property type="protein sequence ID" value="AET2Gv20484500.5"/>
    <property type="gene ID" value="AET2Gv20484500"/>
</dbReference>
<reference evidence="1" key="4">
    <citation type="submission" date="2019-03" db="UniProtKB">
        <authorList>
            <consortium name="EnsemblPlants"/>
        </authorList>
    </citation>
    <scope>IDENTIFICATION</scope>
</reference>
<dbReference type="Gene3D" id="3.30.420.10">
    <property type="entry name" value="Ribonuclease H-like superfamily/Ribonuclease H"/>
    <property type="match status" value="1"/>
</dbReference>
<sequence>MGQGQPPKITVTVAQKNHHTELFQADAPDNVPPGF</sequence>
<dbReference type="Proteomes" id="UP000015105">
    <property type="component" value="Chromosome 2D"/>
</dbReference>
<reference evidence="2" key="1">
    <citation type="journal article" date="2014" name="Science">
        <title>Ancient hybridizations among the ancestral genomes of bread wheat.</title>
        <authorList>
            <consortium name="International Wheat Genome Sequencing Consortium,"/>
            <person name="Marcussen T."/>
            <person name="Sandve S.R."/>
            <person name="Heier L."/>
            <person name="Spannagl M."/>
            <person name="Pfeifer M."/>
            <person name="Jakobsen K.S."/>
            <person name="Wulff B.B."/>
            <person name="Steuernagel B."/>
            <person name="Mayer K.F."/>
            <person name="Olsen O.A."/>
        </authorList>
    </citation>
    <scope>NUCLEOTIDE SEQUENCE [LARGE SCALE GENOMIC DNA]</scope>
    <source>
        <strain evidence="2">cv. AL8/78</strain>
    </source>
</reference>
<accession>A0A453BF73</accession>
<dbReference type="Gramene" id="AET2Gv20484500.5">
    <property type="protein sequence ID" value="AET2Gv20484500.5"/>
    <property type="gene ID" value="AET2Gv20484500"/>
</dbReference>
<dbReference type="GO" id="GO:0003676">
    <property type="term" value="F:nucleic acid binding"/>
    <property type="evidence" value="ECO:0007669"/>
    <property type="project" value="InterPro"/>
</dbReference>
<keyword evidence="2" id="KW-1185">Reference proteome</keyword>
<evidence type="ECO:0008006" key="3">
    <source>
        <dbReference type="Google" id="ProtNLM"/>
    </source>
</evidence>
<organism evidence="1 2">
    <name type="scientific">Aegilops tauschii subsp. strangulata</name>
    <name type="common">Goatgrass</name>
    <dbReference type="NCBI Taxonomy" id="200361"/>
    <lineage>
        <taxon>Eukaryota</taxon>
        <taxon>Viridiplantae</taxon>
        <taxon>Streptophyta</taxon>
        <taxon>Embryophyta</taxon>
        <taxon>Tracheophyta</taxon>
        <taxon>Spermatophyta</taxon>
        <taxon>Magnoliopsida</taxon>
        <taxon>Liliopsida</taxon>
        <taxon>Poales</taxon>
        <taxon>Poaceae</taxon>
        <taxon>BOP clade</taxon>
        <taxon>Pooideae</taxon>
        <taxon>Triticodae</taxon>
        <taxon>Triticeae</taxon>
        <taxon>Triticinae</taxon>
        <taxon>Aegilops</taxon>
    </lineage>
</organism>
<dbReference type="AlphaFoldDB" id="A0A453BF73"/>
<reference evidence="1" key="3">
    <citation type="journal article" date="2017" name="Nature">
        <title>Genome sequence of the progenitor of the wheat D genome Aegilops tauschii.</title>
        <authorList>
            <person name="Luo M.C."/>
            <person name="Gu Y.Q."/>
            <person name="Puiu D."/>
            <person name="Wang H."/>
            <person name="Twardziok S.O."/>
            <person name="Deal K.R."/>
            <person name="Huo N."/>
            <person name="Zhu T."/>
            <person name="Wang L."/>
            <person name="Wang Y."/>
            <person name="McGuire P.E."/>
            <person name="Liu S."/>
            <person name="Long H."/>
            <person name="Ramasamy R.K."/>
            <person name="Rodriguez J.C."/>
            <person name="Van S.L."/>
            <person name="Yuan L."/>
            <person name="Wang Z."/>
            <person name="Xia Z."/>
            <person name="Xiao L."/>
            <person name="Anderson O.D."/>
            <person name="Ouyang S."/>
            <person name="Liang Y."/>
            <person name="Zimin A.V."/>
            <person name="Pertea G."/>
            <person name="Qi P."/>
            <person name="Bennetzen J.L."/>
            <person name="Dai X."/>
            <person name="Dawson M.W."/>
            <person name="Muller H.G."/>
            <person name="Kugler K."/>
            <person name="Rivarola-Duarte L."/>
            <person name="Spannagl M."/>
            <person name="Mayer K.F.X."/>
            <person name="Lu F.H."/>
            <person name="Bevan M.W."/>
            <person name="Leroy P."/>
            <person name="Li P."/>
            <person name="You F.M."/>
            <person name="Sun Q."/>
            <person name="Liu Z."/>
            <person name="Lyons E."/>
            <person name="Wicker T."/>
            <person name="Salzberg S.L."/>
            <person name="Devos K.M."/>
            <person name="Dvorak J."/>
        </authorList>
    </citation>
    <scope>NUCLEOTIDE SEQUENCE [LARGE SCALE GENOMIC DNA]</scope>
    <source>
        <strain evidence="1">cv. AL8/78</strain>
    </source>
</reference>
<reference evidence="1" key="5">
    <citation type="journal article" date="2021" name="G3 (Bethesda)">
        <title>Aegilops tauschii genome assembly Aet v5.0 features greater sequence contiguity and improved annotation.</title>
        <authorList>
            <person name="Wang L."/>
            <person name="Zhu T."/>
            <person name="Rodriguez J.C."/>
            <person name="Deal K.R."/>
            <person name="Dubcovsky J."/>
            <person name="McGuire P.E."/>
            <person name="Lux T."/>
            <person name="Spannagl M."/>
            <person name="Mayer K.F.X."/>
            <person name="Baldrich P."/>
            <person name="Meyers B.C."/>
            <person name="Huo N."/>
            <person name="Gu Y.Q."/>
            <person name="Zhou H."/>
            <person name="Devos K.M."/>
            <person name="Bennetzen J.L."/>
            <person name="Unver T."/>
            <person name="Budak H."/>
            <person name="Gulick P.J."/>
            <person name="Galiba G."/>
            <person name="Kalapos B."/>
            <person name="Nelson D.R."/>
            <person name="Li P."/>
            <person name="You F.M."/>
            <person name="Luo M.C."/>
            <person name="Dvorak J."/>
        </authorList>
    </citation>
    <scope>NUCLEOTIDE SEQUENCE [LARGE SCALE GENOMIC DNA]</scope>
    <source>
        <strain evidence="1">cv. AL8/78</strain>
    </source>
</reference>
<name>A0A453BF73_AEGTS</name>
<evidence type="ECO:0000313" key="2">
    <source>
        <dbReference type="Proteomes" id="UP000015105"/>
    </source>
</evidence>
<proteinExistence type="predicted"/>
<dbReference type="Gramene" id="AET2Gv20484500.7">
    <property type="protein sequence ID" value="AET2Gv20484500.7"/>
    <property type="gene ID" value="AET2Gv20484500"/>
</dbReference>
<reference evidence="2" key="2">
    <citation type="journal article" date="2017" name="Nat. Plants">
        <title>The Aegilops tauschii genome reveals multiple impacts of transposons.</title>
        <authorList>
            <person name="Zhao G."/>
            <person name="Zou C."/>
            <person name="Li K."/>
            <person name="Wang K."/>
            <person name="Li T."/>
            <person name="Gao L."/>
            <person name="Zhang X."/>
            <person name="Wang H."/>
            <person name="Yang Z."/>
            <person name="Liu X."/>
            <person name="Jiang W."/>
            <person name="Mao L."/>
            <person name="Kong X."/>
            <person name="Jiao Y."/>
            <person name="Jia J."/>
        </authorList>
    </citation>
    <scope>NUCLEOTIDE SEQUENCE [LARGE SCALE GENOMIC DNA]</scope>
    <source>
        <strain evidence="2">cv. AL8/78</strain>
    </source>
</reference>